<proteinExistence type="predicted"/>
<organism evidence="1 2">
    <name type="scientific">Linum trigynum</name>
    <dbReference type="NCBI Taxonomy" id="586398"/>
    <lineage>
        <taxon>Eukaryota</taxon>
        <taxon>Viridiplantae</taxon>
        <taxon>Streptophyta</taxon>
        <taxon>Embryophyta</taxon>
        <taxon>Tracheophyta</taxon>
        <taxon>Spermatophyta</taxon>
        <taxon>Magnoliopsida</taxon>
        <taxon>eudicotyledons</taxon>
        <taxon>Gunneridae</taxon>
        <taxon>Pentapetalae</taxon>
        <taxon>rosids</taxon>
        <taxon>fabids</taxon>
        <taxon>Malpighiales</taxon>
        <taxon>Linaceae</taxon>
        <taxon>Linum</taxon>
    </lineage>
</organism>
<sequence length="134" mass="14429">MQFIISSNMDLRKAVMAVVVVVAGYLTVAVAQPARRYCSSVVPEDPVAYSSNAEKVMNILVTRAPPHPAHMFKSWYPYRKVGSVAGAAICYHNDVGKCSACLNSLKASLDGCKMSTTGGSFSGGCNMQFWKIVD</sequence>
<evidence type="ECO:0000313" key="2">
    <source>
        <dbReference type="Proteomes" id="UP001497516"/>
    </source>
</evidence>
<gene>
    <name evidence="1" type="ORF">LTRI10_LOCUS53054</name>
</gene>
<dbReference type="Proteomes" id="UP001497516">
    <property type="component" value="Chromosome 9"/>
</dbReference>
<evidence type="ECO:0008006" key="3">
    <source>
        <dbReference type="Google" id="ProtNLM"/>
    </source>
</evidence>
<name>A0AAV2GX37_9ROSI</name>
<accession>A0AAV2GX37</accession>
<reference evidence="1 2" key="1">
    <citation type="submission" date="2024-04" db="EMBL/GenBank/DDBJ databases">
        <authorList>
            <person name="Fracassetti M."/>
        </authorList>
    </citation>
    <scope>NUCLEOTIDE SEQUENCE [LARGE SCALE GENOMIC DNA]</scope>
</reference>
<keyword evidence="2" id="KW-1185">Reference proteome</keyword>
<evidence type="ECO:0000313" key="1">
    <source>
        <dbReference type="EMBL" id="CAL1413855.1"/>
    </source>
</evidence>
<dbReference type="EMBL" id="OZ034822">
    <property type="protein sequence ID" value="CAL1413855.1"/>
    <property type="molecule type" value="Genomic_DNA"/>
</dbReference>
<protein>
    <recommendedName>
        <fullName evidence="3">Gnk2-homologous domain-containing protein</fullName>
    </recommendedName>
</protein>
<dbReference type="AlphaFoldDB" id="A0AAV2GX37"/>